<accession>A0A8J3F5A8</accession>
<dbReference type="InterPro" id="IPR005586">
    <property type="entry name" value="ABC_trans_aux"/>
</dbReference>
<dbReference type="Proteomes" id="UP000627205">
    <property type="component" value="Unassembled WGS sequence"/>
</dbReference>
<evidence type="ECO:0000259" key="2">
    <source>
        <dbReference type="Pfam" id="PF03886"/>
    </source>
</evidence>
<feature type="region of interest" description="Disordered" evidence="1">
    <location>
        <begin position="197"/>
        <end position="222"/>
    </location>
</feature>
<evidence type="ECO:0000313" key="3">
    <source>
        <dbReference type="EMBL" id="GGI53371.1"/>
    </source>
</evidence>
<feature type="domain" description="ABC-type transport auxiliary lipoprotein component" evidence="2">
    <location>
        <begin position="32"/>
        <end position="190"/>
    </location>
</feature>
<dbReference type="PROSITE" id="PS51257">
    <property type="entry name" value="PROKAR_LIPOPROTEIN"/>
    <property type="match status" value="1"/>
</dbReference>
<dbReference type="Pfam" id="PF03886">
    <property type="entry name" value="ABC_trans_aux"/>
    <property type="match status" value="1"/>
</dbReference>
<evidence type="ECO:0000256" key="1">
    <source>
        <dbReference type="SAM" id="MobiDB-lite"/>
    </source>
</evidence>
<dbReference type="AlphaFoldDB" id="A0A8J3F5A8"/>
<reference evidence="3" key="1">
    <citation type="journal article" date="2014" name="Int. J. Syst. Evol. Microbiol.">
        <title>Complete genome sequence of Corynebacterium casei LMG S-19264T (=DSM 44701T), isolated from a smear-ripened cheese.</title>
        <authorList>
            <consortium name="US DOE Joint Genome Institute (JGI-PGF)"/>
            <person name="Walter F."/>
            <person name="Albersmeier A."/>
            <person name="Kalinowski J."/>
            <person name="Ruckert C."/>
        </authorList>
    </citation>
    <scope>NUCLEOTIDE SEQUENCE</scope>
    <source>
        <strain evidence="3">CCM 7664</strain>
    </source>
</reference>
<dbReference type="RefSeq" id="WP_188419427.1">
    <property type="nucleotide sequence ID" value="NZ_BMDP01000001.1"/>
</dbReference>
<comment type="caution">
    <text evidence="3">The sequence shown here is derived from an EMBL/GenBank/DDBJ whole genome shotgun (WGS) entry which is preliminary data.</text>
</comment>
<protein>
    <submittedName>
        <fullName evidence="3">Lipoprotein</fullName>
    </submittedName>
</protein>
<dbReference type="SUPFAM" id="SSF159594">
    <property type="entry name" value="XCC0632-like"/>
    <property type="match status" value="1"/>
</dbReference>
<feature type="compositionally biased region" description="Polar residues" evidence="1">
    <location>
        <begin position="198"/>
        <end position="222"/>
    </location>
</feature>
<keyword evidence="4" id="KW-1185">Reference proteome</keyword>
<keyword evidence="3" id="KW-0449">Lipoprotein</keyword>
<proteinExistence type="predicted"/>
<evidence type="ECO:0000313" key="4">
    <source>
        <dbReference type="Proteomes" id="UP000627205"/>
    </source>
</evidence>
<gene>
    <name evidence="3" type="ORF">GCM10011430_05450</name>
</gene>
<reference evidence="3" key="2">
    <citation type="submission" date="2020-09" db="EMBL/GenBank/DDBJ databases">
        <authorList>
            <person name="Sun Q."/>
            <person name="Sedlacek I."/>
        </authorList>
    </citation>
    <scope>NUCLEOTIDE SEQUENCE</scope>
    <source>
        <strain evidence="3">CCM 7664</strain>
    </source>
</reference>
<dbReference type="Gene3D" id="3.40.50.10610">
    <property type="entry name" value="ABC-type transport auxiliary lipoprotein component"/>
    <property type="match status" value="1"/>
</dbReference>
<dbReference type="EMBL" id="BMDP01000001">
    <property type="protein sequence ID" value="GGI53371.1"/>
    <property type="molecule type" value="Genomic_DNA"/>
</dbReference>
<name>A0A8J3F5A8_9BURK</name>
<organism evidence="3 4">
    <name type="scientific">Oxalicibacterium solurbis</name>
    <dbReference type="NCBI Taxonomy" id="69280"/>
    <lineage>
        <taxon>Bacteria</taxon>
        <taxon>Pseudomonadati</taxon>
        <taxon>Pseudomonadota</taxon>
        <taxon>Betaproteobacteria</taxon>
        <taxon>Burkholderiales</taxon>
        <taxon>Oxalobacteraceae</taxon>
        <taxon>Oxalicibacterium</taxon>
    </lineage>
</organism>
<sequence length="222" mass="23776">MKLSIRPGLAATIVLIAGLTACSSAPPVRYHTLLAPAAQTIAHGEPAAFLIDVLPVGIPAQLDQPQLVVRAGDSSLALLDGERWAGPLSDELRNALSAQLTRKLDTLDIAGLPRSTDKPVLRIKLQVRRFDAWPGQRVRLDADWSLGLADETGNARLICHGQFDEPVSGNYPELVQAQQRALAALADRIATDARSWMGSRQSDCTTTGAVTSKDTLNSRTTP</sequence>